<reference evidence="7" key="1">
    <citation type="submission" date="2015-01" db="EMBL/GenBank/DDBJ databases">
        <authorList>
            <person name="Durling Mikael"/>
        </authorList>
    </citation>
    <scope>NUCLEOTIDE SEQUENCE</scope>
</reference>
<dbReference type="PROSITE" id="PS51892">
    <property type="entry name" value="SUBTILASE"/>
    <property type="match status" value="1"/>
</dbReference>
<accession>A0A0B7K713</accession>
<evidence type="ECO:0000259" key="6">
    <source>
        <dbReference type="Pfam" id="PF00082"/>
    </source>
</evidence>
<dbReference type="InterPro" id="IPR050131">
    <property type="entry name" value="Peptidase_S8_subtilisin-like"/>
</dbReference>
<dbReference type="AlphaFoldDB" id="A0A0B7K713"/>
<dbReference type="Pfam" id="PF00082">
    <property type="entry name" value="Peptidase_S8"/>
    <property type="match status" value="1"/>
</dbReference>
<dbReference type="InterPro" id="IPR036852">
    <property type="entry name" value="Peptidase_S8/S53_dom_sf"/>
</dbReference>
<evidence type="ECO:0000256" key="3">
    <source>
        <dbReference type="ARBA" id="ARBA00022801"/>
    </source>
</evidence>
<evidence type="ECO:0000313" key="7">
    <source>
        <dbReference type="EMBL" id="CEO51307.1"/>
    </source>
</evidence>
<feature type="active site" description="Charge relay system" evidence="5">
    <location>
        <position position="397"/>
    </location>
</feature>
<dbReference type="EMBL" id="CDPU01000022">
    <property type="protein sequence ID" value="CEO51307.1"/>
    <property type="molecule type" value="Genomic_DNA"/>
</dbReference>
<keyword evidence="4 5" id="KW-0720">Serine protease</keyword>
<dbReference type="PRINTS" id="PR00723">
    <property type="entry name" value="SUBTILISIN"/>
</dbReference>
<dbReference type="GO" id="GO:0006508">
    <property type="term" value="P:proteolysis"/>
    <property type="evidence" value="ECO:0007669"/>
    <property type="project" value="UniProtKB-KW"/>
</dbReference>
<gene>
    <name evidence="7" type="ORF">BN869_000007365_1</name>
</gene>
<feature type="active site" description="Charge relay system" evidence="5">
    <location>
        <position position="209"/>
    </location>
</feature>
<feature type="domain" description="Peptidase S8/S53" evidence="6">
    <location>
        <begin position="201"/>
        <end position="429"/>
    </location>
</feature>
<dbReference type="PANTHER" id="PTHR43806:SF11">
    <property type="entry name" value="CEREVISIN-RELATED"/>
    <property type="match status" value="1"/>
</dbReference>
<protein>
    <recommendedName>
        <fullName evidence="6">Peptidase S8/S53 domain-containing protein</fullName>
    </recommendedName>
</protein>
<evidence type="ECO:0000256" key="4">
    <source>
        <dbReference type="ARBA" id="ARBA00022825"/>
    </source>
</evidence>
<evidence type="ECO:0000256" key="1">
    <source>
        <dbReference type="ARBA" id="ARBA00011073"/>
    </source>
</evidence>
<feature type="active site" description="Charge relay system" evidence="5">
    <location>
        <position position="248"/>
    </location>
</feature>
<name>A0A0B7K713_BIOOC</name>
<organism evidence="7">
    <name type="scientific">Bionectria ochroleuca</name>
    <name type="common">Gliocladium roseum</name>
    <dbReference type="NCBI Taxonomy" id="29856"/>
    <lineage>
        <taxon>Eukaryota</taxon>
        <taxon>Fungi</taxon>
        <taxon>Dikarya</taxon>
        <taxon>Ascomycota</taxon>
        <taxon>Pezizomycotina</taxon>
        <taxon>Sordariomycetes</taxon>
        <taxon>Hypocreomycetidae</taxon>
        <taxon>Hypocreales</taxon>
        <taxon>Bionectriaceae</taxon>
        <taxon>Clonostachys</taxon>
    </lineage>
</organism>
<dbReference type="SUPFAM" id="SSF52743">
    <property type="entry name" value="Subtilisin-like"/>
    <property type="match status" value="1"/>
</dbReference>
<keyword evidence="2 5" id="KW-0645">Protease</keyword>
<keyword evidence="3 5" id="KW-0378">Hydrolase</keyword>
<dbReference type="Gene3D" id="3.40.50.200">
    <property type="entry name" value="Peptidase S8/S53 domain"/>
    <property type="match status" value="1"/>
</dbReference>
<dbReference type="InterPro" id="IPR015500">
    <property type="entry name" value="Peptidase_S8_subtilisin-rel"/>
</dbReference>
<feature type="non-terminal residue" evidence="7">
    <location>
        <position position="1"/>
    </location>
</feature>
<dbReference type="PROSITE" id="PS00138">
    <property type="entry name" value="SUBTILASE_SER"/>
    <property type="match status" value="1"/>
</dbReference>
<dbReference type="PANTHER" id="PTHR43806">
    <property type="entry name" value="PEPTIDASE S8"/>
    <property type="match status" value="1"/>
</dbReference>
<dbReference type="InterPro" id="IPR023828">
    <property type="entry name" value="Peptidase_S8_Ser-AS"/>
</dbReference>
<dbReference type="CDD" id="cd00306">
    <property type="entry name" value="Peptidases_S8_S53"/>
    <property type="match status" value="1"/>
</dbReference>
<evidence type="ECO:0000256" key="5">
    <source>
        <dbReference type="PROSITE-ProRule" id="PRU01240"/>
    </source>
</evidence>
<evidence type="ECO:0000256" key="2">
    <source>
        <dbReference type="ARBA" id="ARBA00022670"/>
    </source>
</evidence>
<dbReference type="InterPro" id="IPR000209">
    <property type="entry name" value="Peptidase_S8/S53_dom"/>
</dbReference>
<dbReference type="GO" id="GO:0004252">
    <property type="term" value="F:serine-type endopeptidase activity"/>
    <property type="evidence" value="ECO:0007669"/>
    <property type="project" value="UniProtKB-UniRule"/>
</dbReference>
<sequence length="483" mass="54391">WRIHVPCSLVRDAGIGDLAESIAALGVLFIELEEGFNAFWSRTDKVPRTGKKSHRLHLHHLIDSWKGIPDDIRQIACSCRDFKRHVEALTVQDIPRDMRQTAIMYQRILKPIFLRNRQLLEEFKEVFAANFAPRGTLPPFRRTIKPDVSDLTLKLFDTQDLSPSMSKEKLEHCDNFFNDAKAFFRYIEGIRSSPYRSTKRKKIRIVLLDSGIDAQEWVMEEAIDEGLIDPAECESFVDSPWNKADDMHGTNVAELATRAAPAADIVIGKVCEYRDKLEDLLPRLAKAITWATHEKKADIICLALGYRGVNDAVDTAVDDAIREGILVVAAASNDGARFGRARPASLDGVICMHASDGVGNRGDMNPPWLDEEKNFLTLGDGVGVQWKGRTLPKAGTSFATPIAAGFIACMLEFVADKVTDLTPVQARKLRRKKGMEAILQMMSKEVYGAGKHYYIHPQHMCNWENHDEVDRIADRIRNVLQKV</sequence>
<comment type="similarity">
    <text evidence="1 5">Belongs to the peptidase S8 family.</text>
</comment>
<proteinExistence type="inferred from homology"/>